<proteinExistence type="predicted"/>
<dbReference type="Proteomes" id="UP001140091">
    <property type="component" value="Unassembled WGS sequence"/>
</dbReference>
<reference evidence="2" key="1">
    <citation type="submission" date="2022-06" db="EMBL/GenBank/DDBJ databases">
        <title>Genome Sequence of Candolleomyces eurysporus.</title>
        <authorList>
            <person name="Buettner E."/>
        </authorList>
    </citation>
    <scope>NUCLEOTIDE SEQUENCE</scope>
    <source>
        <strain evidence="2">VTCC 930004</strain>
    </source>
</reference>
<evidence type="ECO:0000256" key="1">
    <source>
        <dbReference type="SAM" id="MobiDB-lite"/>
    </source>
</evidence>
<name>A0A9W8JSZ1_9AGAR</name>
<feature type="region of interest" description="Disordered" evidence="1">
    <location>
        <begin position="62"/>
        <end position="87"/>
    </location>
</feature>
<gene>
    <name evidence="2" type="ORF">H1R20_g903</name>
</gene>
<evidence type="ECO:0000313" key="3">
    <source>
        <dbReference type="Proteomes" id="UP001140091"/>
    </source>
</evidence>
<comment type="caution">
    <text evidence="2">The sequence shown here is derived from an EMBL/GenBank/DDBJ whole genome shotgun (WGS) entry which is preliminary data.</text>
</comment>
<accession>A0A9W8JSZ1</accession>
<evidence type="ECO:0000313" key="2">
    <source>
        <dbReference type="EMBL" id="KAJ2936190.1"/>
    </source>
</evidence>
<protein>
    <submittedName>
        <fullName evidence="2">Uncharacterized protein</fullName>
    </submittedName>
</protein>
<sequence>MGRKPRAPGQIDFVTQRIPGAPENPQVQLPPVASSSRPPAQSGPIQFEIITSSSLLEAPRVGVEGTGPDEAEQAVGGSGGEAVRSAAPALSRASTAKAPLKARDSLSAVDMHIMSCLQDLRAHRLGPFNVINHILDGNSKAFGDYQDKFYTEDNENLDKILMAIANSHKGRKKLA</sequence>
<feature type="non-terminal residue" evidence="2">
    <location>
        <position position="175"/>
    </location>
</feature>
<feature type="region of interest" description="Disordered" evidence="1">
    <location>
        <begin position="1"/>
        <end position="45"/>
    </location>
</feature>
<dbReference type="EMBL" id="JANBPK010000149">
    <property type="protein sequence ID" value="KAJ2936190.1"/>
    <property type="molecule type" value="Genomic_DNA"/>
</dbReference>
<dbReference type="OrthoDB" id="3040861at2759"/>
<organism evidence="2 3">
    <name type="scientific">Candolleomyces eurysporus</name>
    <dbReference type="NCBI Taxonomy" id="2828524"/>
    <lineage>
        <taxon>Eukaryota</taxon>
        <taxon>Fungi</taxon>
        <taxon>Dikarya</taxon>
        <taxon>Basidiomycota</taxon>
        <taxon>Agaricomycotina</taxon>
        <taxon>Agaricomycetes</taxon>
        <taxon>Agaricomycetidae</taxon>
        <taxon>Agaricales</taxon>
        <taxon>Agaricineae</taxon>
        <taxon>Psathyrellaceae</taxon>
        <taxon>Candolleomyces</taxon>
    </lineage>
</organism>
<keyword evidence="3" id="KW-1185">Reference proteome</keyword>
<dbReference type="AlphaFoldDB" id="A0A9W8JSZ1"/>